<organism evidence="1 2">
    <name type="scientific">Metabacillus sediminilitoris</name>
    <dbReference type="NCBI Taxonomy" id="2567941"/>
    <lineage>
        <taxon>Bacteria</taxon>
        <taxon>Bacillati</taxon>
        <taxon>Bacillota</taxon>
        <taxon>Bacilli</taxon>
        <taxon>Bacillales</taxon>
        <taxon>Bacillaceae</taxon>
        <taxon>Metabacillus</taxon>
    </lineage>
</organism>
<sequence length="143" mass="16036">MAKKEQEPISTDDAVLLMLLSLVEEDGIEVEISIVVNGTIISGTLIGASAYYEGVTESSKQLQDTTMSKFLSKKFNTLKEAYAKQKQEDSENEEKEFTPTFIHLKHATYLSAAAERTYSNSTWWRGKISSVDGFSFDFSTRQT</sequence>
<dbReference type="InterPro" id="IPR049644">
    <property type="entry name" value="GvpU-like"/>
</dbReference>
<reference evidence="1 2" key="1">
    <citation type="submission" date="2019-04" db="EMBL/GenBank/DDBJ databases">
        <title>Bacillus sediminilitoris sp. nov., isolated from a tidal flat sediment on the East China Sea.</title>
        <authorList>
            <person name="Wei Y."/>
            <person name="Mao H."/>
            <person name="Fang J."/>
        </authorList>
    </citation>
    <scope>NUCLEOTIDE SEQUENCE [LARGE SCALE GENOMIC DNA]</scope>
    <source>
        <strain evidence="1 2">DSL-17</strain>
    </source>
</reference>
<evidence type="ECO:0000313" key="2">
    <source>
        <dbReference type="Proteomes" id="UP000310334"/>
    </source>
</evidence>
<dbReference type="OrthoDB" id="2404709at2"/>
<dbReference type="NCBIfam" id="NF041667">
    <property type="entry name" value="GvpU"/>
    <property type="match status" value="1"/>
</dbReference>
<dbReference type="RefSeq" id="WP_136351823.1">
    <property type="nucleotide sequence ID" value="NZ_CP046266.1"/>
</dbReference>
<dbReference type="AlphaFoldDB" id="A0A4S4C9M8"/>
<proteinExistence type="predicted"/>
<gene>
    <name evidence="1" type="ORF">E6W99_03640</name>
</gene>
<name>A0A4S4C9M8_9BACI</name>
<comment type="caution">
    <text evidence="1">The sequence shown here is derived from an EMBL/GenBank/DDBJ whole genome shotgun (WGS) entry which is preliminary data.</text>
</comment>
<evidence type="ECO:0000313" key="1">
    <source>
        <dbReference type="EMBL" id="THF82526.1"/>
    </source>
</evidence>
<dbReference type="Proteomes" id="UP000310334">
    <property type="component" value="Unassembled WGS sequence"/>
</dbReference>
<protein>
    <recommendedName>
        <fullName evidence="3">Gas vesicle protein GvpU</fullName>
    </recommendedName>
</protein>
<dbReference type="EMBL" id="SSNT01000002">
    <property type="protein sequence ID" value="THF82526.1"/>
    <property type="molecule type" value="Genomic_DNA"/>
</dbReference>
<accession>A0A4S4C9M8</accession>
<keyword evidence="2" id="KW-1185">Reference proteome</keyword>
<evidence type="ECO:0008006" key="3">
    <source>
        <dbReference type="Google" id="ProtNLM"/>
    </source>
</evidence>